<dbReference type="SMART" id="SM00234">
    <property type="entry name" value="START"/>
    <property type="match status" value="1"/>
</dbReference>
<evidence type="ECO:0000313" key="8">
    <source>
        <dbReference type="EMBL" id="KAF3507374.1"/>
    </source>
</evidence>
<evidence type="ECO:0000256" key="3">
    <source>
        <dbReference type="ARBA" id="ARBA00022833"/>
    </source>
</evidence>
<evidence type="ECO:0000256" key="4">
    <source>
        <dbReference type="PROSITE-ProRule" id="PRU01343"/>
    </source>
</evidence>
<dbReference type="PANTHER" id="PTHR45950">
    <property type="entry name" value="HOMEOBOX-LEUCINE ZIPPER PROTEIN ATHB-14"/>
    <property type="match status" value="1"/>
</dbReference>
<name>A0A8S9NR84_BRACR</name>
<dbReference type="PANTHER" id="PTHR45950:SF20">
    <property type="entry name" value="HOMEOBOX DOMAIN-CONTAINING PROTEIN"/>
    <property type="match status" value="1"/>
</dbReference>
<comment type="caution">
    <text evidence="8">The sequence shown here is derived from an EMBL/GenBank/DDBJ whole genome shotgun (WGS) entry which is preliminary data.</text>
</comment>
<dbReference type="PROSITE" id="PS51999">
    <property type="entry name" value="ZF_GRF"/>
    <property type="match status" value="1"/>
</dbReference>
<evidence type="ECO:0000256" key="1">
    <source>
        <dbReference type="ARBA" id="ARBA00022723"/>
    </source>
</evidence>
<feature type="compositionally biased region" description="Low complexity" evidence="5">
    <location>
        <begin position="86"/>
        <end position="95"/>
    </location>
</feature>
<dbReference type="PROSITE" id="PS50848">
    <property type="entry name" value="START"/>
    <property type="match status" value="1"/>
</dbReference>
<dbReference type="CDD" id="cd08875">
    <property type="entry name" value="START_ArGLABRA2_like"/>
    <property type="match status" value="1"/>
</dbReference>
<reference evidence="8" key="1">
    <citation type="submission" date="2019-12" db="EMBL/GenBank/DDBJ databases">
        <title>Genome sequencing and annotation of Brassica cretica.</title>
        <authorList>
            <person name="Studholme D.J."/>
            <person name="Sarris P."/>
        </authorList>
    </citation>
    <scope>NUCLEOTIDE SEQUENCE</scope>
    <source>
        <strain evidence="8">PFS-109/04</strain>
        <tissue evidence="8">Leaf</tissue>
    </source>
</reference>
<dbReference type="SUPFAM" id="SSF55961">
    <property type="entry name" value="Bet v1-like"/>
    <property type="match status" value="1"/>
</dbReference>
<dbReference type="AlphaFoldDB" id="A0A8S9NR84"/>
<dbReference type="GO" id="GO:0008289">
    <property type="term" value="F:lipid binding"/>
    <property type="evidence" value="ECO:0007669"/>
    <property type="project" value="InterPro"/>
</dbReference>
<evidence type="ECO:0000256" key="5">
    <source>
        <dbReference type="SAM" id="MobiDB-lite"/>
    </source>
</evidence>
<dbReference type="Gene3D" id="3.30.530.20">
    <property type="match status" value="1"/>
</dbReference>
<dbReference type="GO" id="GO:0008270">
    <property type="term" value="F:zinc ion binding"/>
    <property type="evidence" value="ECO:0007669"/>
    <property type="project" value="UniProtKB-KW"/>
</dbReference>
<dbReference type="EMBL" id="QGKX02001521">
    <property type="protein sequence ID" value="KAF3507374.1"/>
    <property type="molecule type" value="Genomic_DNA"/>
</dbReference>
<dbReference type="InterPro" id="IPR023393">
    <property type="entry name" value="START-like_dom_sf"/>
</dbReference>
<protein>
    <recommendedName>
        <fullName evidence="10">START domain-containing protein</fullName>
    </recommendedName>
</protein>
<feature type="region of interest" description="Disordered" evidence="5">
    <location>
        <begin position="55"/>
        <end position="133"/>
    </location>
</feature>
<keyword evidence="3" id="KW-0862">Zinc</keyword>
<sequence length="548" mass="60961">MALLYISHSDETERKARIQRVQQGIEENITESSIRLTKITKELDKGKGHVFSYHNPTSDKFRISGSTQISHPKLSLRDKEEDDTESSASHFSASSEPVLPTDFRLGPSSGERVSGIQGMSKAARRRPSSWKRNAFSKASVPAIDTSSMLISKDGNAKRKPSTLVLPGNKSLKATGTAVEWVQMPGMKPGPDSIGIVAISHGCTGIAARACGLVGLDPTRVAEILKDRPCWLRDCRSLDIVNVLSTANGGTLELIYMQMYAPTTLAPARDFWMLRYTSVMEDGSLVICERSLNNTQNGPSMPPSPHFVRAEILPSGYLIRPCEGGGSILHIVDHFDLELCYSQPSDSEYYGGETADSIYSETEELIRRDQAELGYNYGEPVQYPPQPEVDFGFPQTCYCGSQPILATSCTMNDPGRRYYTCANVDDGECHVWKWWDLAVMEEMRARDVHTLQLADKVDALGLLPDYESQQKLDRLEKMVCDLAKKKPRFTNGFEYLSKKLNPPTTTSSRKLSFKNSYHYSYQKALVAPTGKFHLNLQKLPLFGSASELK</sequence>
<accession>A0A8S9NR84</accession>
<proteinExistence type="predicted"/>
<evidence type="ECO:0000259" key="7">
    <source>
        <dbReference type="PROSITE" id="PS51999"/>
    </source>
</evidence>
<evidence type="ECO:0000259" key="6">
    <source>
        <dbReference type="PROSITE" id="PS50848"/>
    </source>
</evidence>
<keyword evidence="1" id="KW-0479">Metal-binding</keyword>
<evidence type="ECO:0000313" key="9">
    <source>
        <dbReference type="Proteomes" id="UP000712600"/>
    </source>
</evidence>
<feature type="domain" description="START" evidence="6">
    <location>
        <begin position="180"/>
        <end position="349"/>
    </location>
</feature>
<dbReference type="GO" id="GO:0003700">
    <property type="term" value="F:DNA-binding transcription factor activity"/>
    <property type="evidence" value="ECO:0007669"/>
    <property type="project" value="InterPro"/>
</dbReference>
<feature type="domain" description="GRF-type" evidence="7">
    <location>
        <begin position="396"/>
        <end position="437"/>
    </location>
</feature>
<dbReference type="InterPro" id="IPR002913">
    <property type="entry name" value="START_lipid-bd_dom"/>
</dbReference>
<organism evidence="8 9">
    <name type="scientific">Brassica cretica</name>
    <name type="common">Mustard</name>
    <dbReference type="NCBI Taxonomy" id="69181"/>
    <lineage>
        <taxon>Eukaryota</taxon>
        <taxon>Viridiplantae</taxon>
        <taxon>Streptophyta</taxon>
        <taxon>Embryophyta</taxon>
        <taxon>Tracheophyta</taxon>
        <taxon>Spermatophyta</taxon>
        <taxon>Magnoliopsida</taxon>
        <taxon>eudicotyledons</taxon>
        <taxon>Gunneridae</taxon>
        <taxon>Pentapetalae</taxon>
        <taxon>rosids</taxon>
        <taxon>malvids</taxon>
        <taxon>Brassicales</taxon>
        <taxon>Brassicaceae</taxon>
        <taxon>Brassiceae</taxon>
        <taxon>Brassica</taxon>
    </lineage>
</organism>
<dbReference type="InterPro" id="IPR044830">
    <property type="entry name" value="HD-Zip_III"/>
</dbReference>
<dbReference type="Proteomes" id="UP000712600">
    <property type="component" value="Unassembled WGS sequence"/>
</dbReference>
<evidence type="ECO:0000256" key="2">
    <source>
        <dbReference type="ARBA" id="ARBA00022771"/>
    </source>
</evidence>
<dbReference type="InterPro" id="IPR010666">
    <property type="entry name" value="Znf_GRF"/>
</dbReference>
<evidence type="ECO:0008006" key="10">
    <source>
        <dbReference type="Google" id="ProtNLM"/>
    </source>
</evidence>
<dbReference type="Pfam" id="PF01852">
    <property type="entry name" value="START"/>
    <property type="match status" value="1"/>
</dbReference>
<keyword evidence="2 4" id="KW-0863">Zinc-finger</keyword>
<gene>
    <name evidence="8" type="ORF">F2Q69_00009684</name>
</gene>